<gene>
    <name evidence="1" type="ORF">H5410_019973</name>
</gene>
<name>A0A9J5ZB50_SOLCO</name>
<sequence>MVRTHFSQINIENNIFVHTKHTIGEGRKAEVSINQRYDEIFKDLDNNTCIKSAIIFKVNVGLWKSNENAYTPILVISIGPYHKKILNLTPWISTNCYTYNGFSSGKTRLMWKVASVNWSK</sequence>
<dbReference type="Proteomes" id="UP000824120">
    <property type="component" value="Chromosome 4"/>
</dbReference>
<dbReference type="AlphaFoldDB" id="A0A9J5ZB50"/>
<proteinExistence type="predicted"/>
<comment type="caution">
    <text evidence="1">The sequence shown here is derived from an EMBL/GenBank/DDBJ whole genome shotgun (WGS) entry which is preliminary data.</text>
</comment>
<organism evidence="1 2">
    <name type="scientific">Solanum commersonii</name>
    <name type="common">Commerson's wild potato</name>
    <name type="synonym">Commerson's nightshade</name>
    <dbReference type="NCBI Taxonomy" id="4109"/>
    <lineage>
        <taxon>Eukaryota</taxon>
        <taxon>Viridiplantae</taxon>
        <taxon>Streptophyta</taxon>
        <taxon>Embryophyta</taxon>
        <taxon>Tracheophyta</taxon>
        <taxon>Spermatophyta</taxon>
        <taxon>Magnoliopsida</taxon>
        <taxon>eudicotyledons</taxon>
        <taxon>Gunneridae</taxon>
        <taxon>Pentapetalae</taxon>
        <taxon>asterids</taxon>
        <taxon>lamiids</taxon>
        <taxon>Solanales</taxon>
        <taxon>Solanaceae</taxon>
        <taxon>Solanoideae</taxon>
        <taxon>Solaneae</taxon>
        <taxon>Solanum</taxon>
    </lineage>
</organism>
<reference evidence="1 2" key="1">
    <citation type="submission" date="2020-09" db="EMBL/GenBank/DDBJ databases">
        <title>De no assembly of potato wild relative species, Solanum commersonii.</title>
        <authorList>
            <person name="Cho K."/>
        </authorList>
    </citation>
    <scope>NUCLEOTIDE SEQUENCE [LARGE SCALE GENOMIC DNA]</scope>
    <source>
        <strain evidence="1">LZ3.2</strain>
        <tissue evidence="1">Leaf</tissue>
    </source>
</reference>
<accession>A0A9J5ZB50</accession>
<protein>
    <submittedName>
        <fullName evidence="1">Uncharacterized protein</fullName>
    </submittedName>
</protein>
<evidence type="ECO:0000313" key="1">
    <source>
        <dbReference type="EMBL" id="KAG5608692.1"/>
    </source>
</evidence>
<dbReference type="EMBL" id="JACXVP010000004">
    <property type="protein sequence ID" value="KAG5608692.1"/>
    <property type="molecule type" value="Genomic_DNA"/>
</dbReference>
<keyword evidence="2" id="KW-1185">Reference proteome</keyword>
<evidence type="ECO:0000313" key="2">
    <source>
        <dbReference type="Proteomes" id="UP000824120"/>
    </source>
</evidence>